<protein>
    <submittedName>
        <fullName evidence="3">Membrane-associated phospholipid phosphatase</fullName>
    </submittedName>
</protein>
<dbReference type="InterPro" id="IPR000326">
    <property type="entry name" value="PAP2/HPO"/>
</dbReference>
<feature type="transmembrane region" description="Helical" evidence="1">
    <location>
        <begin position="150"/>
        <end position="166"/>
    </location>
</feature>
<keyword evidence="1" id="KW-0472">Membrane</keyword>
<evidence type="ECO:0000313" key="4">
    <source>
        <dbReference type="Proteomes" id="UP000031843"/>
    </source>
</evidence>
<evidence type="ECO:0000256" key="1">
    <source>
        <dbReference type="SAM" id="Phobius"/>
    </source>
</evidence>
<gene>
    <name evidence="3" type="ORF">RR42_s0009</name>
</gene>
<dbReference type="Proteomes" id="UP000031843">
    <property type="component" value="Chromosome secondary"/>
</dbReference>
<dbReference type="STRING" id="68895.RR42_s0009"/>
<feature type="transmembrane region" description="Helical" evidence="1">
    <location>
        <begin position="62"/>
        <end position="82"/>
    </location>
</feature>
<organism evidence="3 4">
    <name type="scientific">Cupriavidus basilensis</name>
    <dbReference type="NCBI Taxonomy" id="68895"/>
    <lineage>
        <taxon>Bacteria</taxon>
        <taxon>Pseudomonadati</taxon>
        <taxon>Pseudomonadota</taxon>
        <taxon>Betaproteobacteria</taxon>
        <taxon>Burkholderiales</taxon>
        <taxon>Burkholderiaceae</taxon>
        <taxon>Cupriavidus</taxon>
    </lineage>
</organism>
<dbReference type="AlphaFoldDB" id="A0A0C4Y863"/>
<dbReference type="Pfam" id="PF01569">
    <property type="entry name" value="PAP2"/>
    <property type="match status" value="1"/>
</dbReference>
<dbReference type="KEGG" id="cbw:RR42_s0009"/>
<sequence>MAGKPVTQLCYFARVLDPQTAIMIPWHLISRFGETSLLLPCAVLIAAWLFHAGAVASARRWLLSFGVTAALVLASKLAFMGWGIGCAALNFTGFSGHSMMSASVLPVLLYLIVSARHPRLAVGAGGIGLLLALLVGLSRLKLQAHSGSEVLSGLALGFAVSLSFIFRGRRPARSAPALAGALVIVLMLGVPAVGVAAPTHHWLEILAARLAGRDKPFQRGQWREWAGQREGSAVLACQPPASPR</sequence>
<feature type="transmembrane region" description="Helical" evidence="1">
    <location>
        <begin position="178"/>
        <end position="197"/>
    </location>
</feature>
<evidence type="ECO:0000259" key="2">
    <source>
        <dbReference type="SMART" id="SM00014"/>
    </source>
</evidence>
<proteinExistence type="predicted"/>
<keyword evidence="1" id="KW-1133">Transmembrane helix</keyword>
<keyword evidence="1" id="KW-0812">Transmembrane</keyword>
<feature type="domain" description="Phosphatidic acid phosphatase type 2/haloperoxidase" evidence="2">
    <location>
        <begin position="39"/>
        <end position="165"/>
    </location>
</feature>
<feature type="transmembrane region" description="Helical" evidence="1">
    <location>
        <begin position="94"/>
        <end position="113"/>
    </location>
</feature>
<name>A0A0C4Y863_9BURK</name>
<reference evidence="3 4" key="1">
    <citation type="journal article" date="2015" name="Genome Announc.">
        <title>Complete Genome Sequence of Cupriavidus basilensis 4G11, Isolated from the Oak Ridge Field Research Center Site.</title>
        <authorList>
            <person name="Ray J."/>
            <person name="Waters R.J."/>
            <person name="Skerker J.M."/>
            <person name="Kuehl J.V."/>
            <person name="Price M.N."/>
            <person name="Huang J."/>
            <person name="Chakraborty R."/>
            <person name="Arkin A.P."/>
            <person name="Deutschbauer A."/>
        </authorList>
    </citation>
    <scope>NUCLEOTIDE SEQUENCE [LARGE SCALE GENOMIC DNA]</scope>
    <source>
        <strain evidence="3">4G11</strain>
    </source>
</reference>
<dbReference type="EMBL" id="CP010537">
    <property type="protein sequence ID" value="AJG21607.1"/>
    <property type="molecule type" value="Genomic_DNA"/>
</dbReference>
<dbReference type="SMART" id="SM00014">
    <property type="entry name" value="acidPPc"/>
    <property type="match status" value="1"/>
</dbReference>
<dbReference type="Gene3D" id="1.20.144.10">
    <property type="entry name" value="Phosphatidic acid phosphatase type 2/haloperoxidase"/>
    <property type="match status" value="1"/>
</dbReference>
<dbReference type="SUPFAM" id="SSF48317">
    <property type="entry name" value="Acid phosphatase/Vanadium-dependent haloperoxidase"/>
    <property type="match status" value="1"/>
</dbReference>
<dbReference type="InterPro" id="IPR036938">
    <property type="entry name" value="PAP2/HPO_sf"/>
</dbReference>
<accession>A0A0C4Y863</accession>
<feature type="transmembrane region" description="Helical" evidence="1">
    <location>
        <begin position="37"/>
        <end position="55"/>
    </location>
</feature>
<feature type="transmembrane region" description="Helical" evidence="1">
    <location>
        <begin position="120"/>
        <end position="138"/>
    </location>
</feature>
<evidence type="ECO:0000313" key="3">
    <source>
        <dbReference type="EMBL" id="AJG21607.1"/>
    </source>
</evidence>
<keyword evidence="4" id="KW-1185">Reference proteome</keyword>